<protein>
    <submittedName>
        <fullName evidence="1">Uncharacterized protein</fullName>
    </submittedName>
</protein>
<evidence type="ECO:0000313" key="2">
    <source>
        <dbReference type="Proteomes" id="UP001143856"/>
    </source>
</evidence>
<evidence type="ECO:0000313" key="1">
    <source>
        <dbReference type="EMBL" id="KAJ2965378.1"/>
    </source>
</evidence>
<proteinExistence type="predicted"/>
<comment type="caution">
    <text evidence="1">The sequence shown here is derived from an EMBL/GenBank/DDBJ whole genome shotgun (WGS) entry which is preliminary data.</text>
</comment>
<accession>A0ACC1MFS0</accession>
<name>A0ACC1MFS0_9PEZI</name>
<dbReference type="Proteomes" id="UP001143856">
    <property type="component" value="Unassembled WGS sequence"/>
</dbReference>
<keyword evidence="2" id="KW-1185">Reference proteome</keyword>
<reference evidence="1" key="1">
    <citation type="submission" date="2022-10" db="EMBL/GenBank/DDBJ databases">
        <title>Genome Sequence of Xylaria curta.</title>
        <authorList>
            <person name="Buettner E."/>
        </authorList>
    </citation>
    <scope>NUCLEOTIDE SEQUENCE</scope>
    <source>
        <strain evidence="1">Babe10</strain>
    </source>
</reference>
<sequence>MDAATRDEIQSKVLTDLEQTPFAASSLKVLSGGTANFIYHANLKKPLSDGTRDVLVKHSEGYIANSPAFNLTLFRCRIEEECLRALSDFPVEGKAELPGDINFTQGP</sequence>
<dbReference type="EMBL" id="JAPDGR010005637">
    <property type="protein sequence ID" value="KAJ2965378.1"/>
    <property type="molecule type" value="Genomic_DNA"/>
</dbReference>
<organism evidence="1 2">
    <name type="scientific">Xylaria curta</name>
    <dbReference type="NCBI Taxonomy" id="42375"/>
    <lineage>
        <taxon>Eukaryota</taxon>
        <taxon>Fungi</taxon>
        <taxon>Dikarya</taxon>
        <taxon>Ascomycota</taxon>
        <taxon>Pezizomycotina</taxon>
        <taxon>Sordariomycetes</taxon>
        <taxon>Xylariomycetidae</taxon>
        <taxon>Xylariales</taxon>
        <taxon>Xylariaceae</taxon>
        <taxon>Xylaria</taxon>
    </lineage>
</organism>
<gene>
    <name evidence="1" type="ORF">NUW58_g10896</name>
</gene>